<dbReference type="InterPro" id="IPR001214">
    <property type="entry name" value="SET_dom"/>
</dbReference>
<dbReference type="Gene3D" id="2.170.270.10">
    <property type="entry name" value="SET domain"/>
    <property type="match status" value="1"/>
</dbReference>
<feature type="compositionally biased region" description="Basic residues" evidence="1">
    <location>
        <begin position="1"/>
        <end position="12"/>
    </location>
</feature>
<evidence type="ECO:0000259" key="2">
    <source>
        <dbReference type="PROSITE" id="PS50280"/>
    </source>
</evidence>
<organism evidence="3 4">
    <name type="scientific">Pycnococcus provasolii</name>
    <dbReference type="NCBI Taxonomy" id="41880"/>
    <lineage>
        <taxon>Eukaryota</taxon>
        <taxon>Viridiplantae</taxon>
        <taxon>Chlorophyta</taxon>
        <taxon>Pseudoscourfieldiophyceae</taxon>
        <taxon>Pseudoscourfieldiales</taxon>
        <taxon>Pycnococcaceae</taxon>
        <taxon>Pycnococcus</taxon>
    </lineage>
</organism>
<proteinExistence type="predicted"/>
<dbReference type="OrthoDB" id="5560686at2759"/>
<comment type="caution">
    <text evidence="3">The sequence shown here is derived from an EMBL/GenBank/DDBJ whole genome shotgun (WGS) entry which is preliminary data.</text>
</comment>
<name>A0A830HI79_9CHLO</name>
<dbReference type="SMART" id="SM00317">
    <property type="entry name" value="SET"/>
    <property type="match status" value="1"/>
</dbReference>
<reference evidence="3" key="1">
    <citation type="submission" date="2020-10" db="EMBL/GenBank/DDBJ databases">
        <title>Unveiling of a novel bifunctional photoreceptor, Dualchrome1, isolated from a cosmopolitan green alga.</title>
        <authorList>
            <person name="Suzuki S."/>
            <person name="Kawachi M."/>
        </authorList>
    </citation>
    <scope>NUCLEOTIDE SEQUENCE</scope>
    <source>
        <strain evidence="3">NIES 2893</strain>
    </source>
</reference>
<feature type="domain" description="SET" evidence="2">
    <location>
        <begin position="73"/>
        <end position="206"/>
    </location>
</feature>
<protein>
    <recommendedName>
        <fullName evidence="2">SET domain-containing protein</fullName>
    </recommendedName>
</protein>
<dbReference type="AlphaFoldDB" id="A0A830HI79"/>
<dbReference type="EMBL" id="BNJQ01000008">
    <property type="protein sequence ID" value="GHP04747.1"/>
    <property type="molecule type" value="Genomic_DNA"/>
</dbReference>
<gene>
    <name evidence="3" type="ORF">PPROV_000350000</name>
</gene>
<sequence length="215" mass="23249">MSRVRVTPRRVRPLGASQPRRVSARDALPLPLTFSTDAGTAALSLLFQAVTSTLAIRSYVRRPRGWMDDDMASSLVARTSLVANAGRGIFASCDLPAGTVLGGYPGRLLSTEAYRRKLAQVPRAAEYCWQLQDVNKVLDPTDDSGVLFEPSVPCMLFGSVRTTLALINEPAPGADVNVDTVEGSEGVTFVLSRDVTAGEELYLDYGPTYDRSMYG</sequence>
<feature type="region of interest" description="Disordered" evidence="1">
    <location>
        <begin position="1"/>
        <end position="22"/>
    </location>
</feature>
<evidence type="ECO:0000313" key="4">
    <source>
        <dbReference type="Proteomes" id="UP000660262"/>
    </source>
</evidence>
<evidence type="ECO:0000256" key="1">
    <source>
        <dbReference type="SAM" id="MobiDB-lite"/>
    </source>
</evidence>
<dbReference type="SUPFAM" id="SSF82199">
    <property type="entry name" value="SET domain"/>
    <property type="match status" value="1"/>
</dbReference>
<evidence type="ECO:0000313" key="3">
    <source>
        <dbReference type="EMBL" id="GHP04747.1"/>
    </source>
</evidence>
<dbReference type="Proteomes" id="UP000660262">
    <property type="component" value="Unassembled WGS sequence"/>
</dbReference>
<dbReference type="InterPro" id="IPR046341">
    <property type="entry name" value="SET_dom_sf"/>
</dbReference>
<dbReference type="Pfam" id="PF00856">
    <property type="entry name" value="SET"/>
    <property type="match status" value="1"/>
</dbReference>
<accession>A0A830HI79</accession>
<dbReference type="PROSITE" id="PS50280">
    <property type="entry name" value="SET"/>
    <property type="match status" value="1"/>
</dbReference>
<keyword evidence="4" id="KW-1185">Reference proteome</keyword>